<sequence>MTKLIYVIDILSAPKRLQAYAWHVTSVLLIAYILGGFTDQPLPESLKVTVVLYASWAILKALYTFLKIKSDEVSVYVKQLSEAKKYTQTLQDALREANKMIETHANRLREESEKTATVQTQLVQVNNRCVTLQNALKEAQEASNLLEDAKRSLEGRMSDAEATATAHISAKETLQRKYDELVMHHDDLLSKLNGEERTRQLLEEAIHHLKECYEQNTKALDTAKKRLSACKQTNGDLPIRRIPEGLLI</sequence>
<feature type="transmembrane region" description="Helical" evidence="2">
    <location>
        <begin position="50"/>
        <end position="66"/>
    </location>
</feature>
<reference evidence="4" key="1">
    <citation type="journal article" date="2019" name="Int. J. Syst. Evol. Microbiol.">
        <title>The Global Catalogue of Microorganisms (GCM) 10K type strain sequencing project: providing services to taxonomists for standard genome sequencing and annotation.</title>
        <authorList>
            <consortium name="The Broad Institute Genomics Platform"/>
            <consortium name="The Broad Institute Genome Sequencing Center for Infectious Disease"/>
            <person name="Wu L."/>
            <person name="Ma J."/>
        </authorList>
    </citation>
    <scope>NUCLEOTIDE SEQUENCE [LARGE SCALE GENOMIC DNA]</scope>
    <source>
        <strain evidence="4">JCM 18326</strain>
    </source>
</reference>
<keyword evidence="2" id="KW-1133">Transmembrane helix</keyword>
<name>A0ABP9DN64_9BACT</name>
<feature type="transmembrane region" description="Helical" evidence="2">
    <location>
        <begin position="20"/>
        <end position="38"/>
    </location>
</feature>
<keyword evidence="2" id="KW-0472">Membrane</keyword>
<accession>A0ABP9DN64</accession>
<dbReference type="EMBL" id="BAABJX010000065">
    <property type="protein sequence ID" value="GAA4851073.1"/>
    <property type="molecule type" value="Genomic_DNA"/>
</dbReference>
<protein>
    <submittedName>
        <fullName evidence="3">Uncharacterized protein</fullName>
    </submittedName>
</protein>
<dbReference type="SUPFAM" id="SSF57997">
    <property type="entry name" value="Tropomyosin"/>
    <property type="match status" value="1"/>
</dbReference>
<organism evidence="3 4">
    <name type="scientific">Algivirga pacifica</name>
    <dbReference type="NCBI Taxonomy" id="1162670"/>
    <lineage>
        <taxon>Bacteria</taxon>
        <taxon>Pseudomonadati</taxon>
        <taxon>Bacteroidota</taxon>
        <taxon>Cytophagia</taxon>
        <taxon>Cytophagales</taxon>
        <taxon>Flammeovirgaceae</taxon>
        <taxon>Algivirga</taxon>
    </lineage>
</organism>
<keyword evidence="2" id="KW-0812">Transmembrane</keyword>
<evidence type="ECO:0000256" key="2">
    <source>
        <dbReference type="SAM" id="Phobius"/>
    </source>
</evidence>
<dbReference type="Proteomes" id="UP001500298">
    <property type="component" value="Unassembled WGS sequence"/>
</dbReference>
<evidence type="ECO:0000313" key="3">
    <source>
        <dbReference type="EMBL" id="GAA4851073.1"/>
    </source>
</evidence>
<evidence type="ECO:0000256" key="1">
    <source>
        <dbReference type="SAM" id="Coils"/>
    </source>
</evidence>
<keyword evidence="1" id="KW-0175">Coiled coil</keyword>
<feature type="coiled-coil region" evidence="1">
    <location>
        <begin position="83"/>
        <end position="205"/>
    </location>
</feature>
<dbReference type="RefSeq" id="WP_345375040.1">
    <property type="nucleotide sequence ID" value="NZ_BAABJX010000065.1"/>
</dbReference>
<evidence type="ECO:0000313" key="4">
    <source>
        <dbReference type="Proteomes" id="UP001500298"/>
    </source>
</evidence>
<proteinExistence type="predicted"/>
<gene>
    <name evidence="3" type="ORF">GCM10023331_39710</name>
</gene>
<comment type="caution">
    <text evidence="3">The sequence shown here is derived from an EMBL/GenBank/DDBJ whole genome shotgun (WGS) entry which is preliminary data.</text>
</comment>
<keyword evidence="4" id="KW-1185">Reference proteome</keyword>